<evidence type="ECO:0000313" key="3">
    <source>
        <dbReference type="Proteomes" id="UP000828251"/>
    </source>
</evidence>
<protein>
    <submittedName>
        <fullName evidence="2">Uncharacterized protein</fullName>
    </submittedName>
</protein>
<dbReference type="AlphaFoldDB" id="A0A9D3ZX35"/>
<evidence type="ECO:0000256" key="1">
    <source>
        <dbReference type="SAM" id="MobiDB-lite"/>
    </source>
</evidence>
<dbReference type="Proteomes" id="UP000828251">
    <property type="component" value="Unassembled WGS sequence"/>
</dbReference>
<sequence>MSRLFYKFPVSTDPLKLSEMELEDDDDLRTMIAIYCPCEIENPSPIELFTEITKPDPIQVVIQASALELILMLTSPEKISRVLDEIHPEVLATIEDIDEGSDNDDRSHRDPNDDFSDPIWMTSLKT</sequence>
<evidence type="ECO:0000313" key="2">
    <source>
        <dbReference type="EMBL" id="KAH1072496.1"/>
    </source>
</evidence>
<reference evidence="2 3" key="1">
    <citation type="journal article" date="2021" name="Plant Biotechnol. J.">
        <title>Multi-omics assisted identification of the key and species-specific regulatory components of drought-tolerant mechanisms in Gossypium stocksii.</title>
        <authorList>
            <person name="Yu D."/>
            <person name="Ke L."/>
            <person name="Zhang D."/>
            <person name="Wu Y."/>
            <person name="Sun Y."/>
            <person name="Mei J."/>
            <person name="Sun J."/>
            <person name="Sun Y."/>
        </authorList>
    </citation>
    <scope>NUCLEOTIDE SEQUENCE [LARGE SCALE GENOMIC DNA]</scope>
    <source>
        <strain evidence="3">cv. E1</strain>
        <tissue evidence="2">Leaf</tissue>
    </source>
</reference>
<gene>
    <name evidence="2" type="ORF">J1N35_024824</name>
</gene>
<feature type="region of interest" description="Disordered" evidence="1">
    <location>
        <begin position="94"/>
        <end position="126"/>
    </location>
</feature>
<feature type="compositionally biased region" description="Basic and acidic residues" evidence="1">
    <location>
        <begin position="103"/>
        <end position="112"/>
    </location>
</feature>
<comment type="caution">
    <text evidence="2">The sequence shown here is derived from an EMBL/GenBank/DDBJ whole genome shotgun (WGS) entry which is preliminary data.</text>
</comment>
<accession>A0A9D3ZX35</accession>
<proteinExistence type="predicted"/>
<organism evidence="2 3">
    <name type="scientific">Gossypium stocksii</name>
    <dbReference type="NCBI Taxonomy" id="47602"/>
    <lineage>
        <taxon>Eukaryota</taxon>
        <taxon>Viridiplantae</taxon>
        <taxon>Streptophyta</taxon>
        <taxon>Embryophyta</taxon>
        <taxon>Tracheophyta</taxon>
        <taxon>Spermatophyta</taxon>
        <taxon>Magnoliopsida</taxon>
        <taxon>eudicotyledons</taxon>
        <taxon>Gunneridae</taxon>
        <taxon>Pentapetalae</taxon>
        <taxon>rosids</taxon>
        <taxon>malvids</taxon>
        <taxon>Malvales</taxon>
        <taxon>Malvaceae</taxon>
        <taxon>Malvoideae</taxon>
        <taxon>Gossypium</taxon>
    </lineage>
</organism>
<keyword evidence="3" id="KW-1185">Reference proteome</keyword>
<name>A0A9D3ZX35_9ROSI</name>
<dbReference type="EMBL" id="JAIQCV010000008">
    <property type="protein sequence ID" value="KAH1072496.1"/>
    <property type="molecule type" value="Genomic_DNA"/>
</dbReference>